<dbReference type="KEGG" id="phm:PSMK_24640"/>
<dbReference type="Proteomes" id="UP000007881">
    <property type="component" value="Chromosome"/>
</dbReference>
<comment type="pathway">
    <text evidence="2 11">Amino-acid biosynthesis; L-tryptophan biosynthesis; L-tryptophan from chorismate: step 5/5.</text>
</comment>
<evidence type="ECO:0000256" key="7">
    <source>
        <dbReference type="ARBA" id="ARBA00022898"/>
    </source>
</evidence>
<dbReference type="NCBIfam" id="TIGR00263">
    <property type="entry name" value="trpB"/>
    <property type="match status" value="1"/>
</dbReference>
<comment type="subunit">
    <text evidence="4 11">Tetramer of two alpha and two beta chains.</text>
</comment>
<evidence type="ECO:0000256" key="1">
    <source>
        <dbReference type="ARBA" id="ARBA00001933"/>
    </source>
</evidence>
<dbReference type="Gene3D" id="3.40.50.1100">
    <property type="match status" value="2"/>
</dbReference>
<comment type="cofactor">
    <cofactor evidence="1 11">
        <name>pyridoxal 5'-phosphate</name>
        <dbReference type="ChEBI" id="CHEBI:597326"/>
    </cofactor>
</comment>
<comment type="catalytic activity">
    <reaction evidence="10 11">
        <text>(1S,2R)-1-C-(indol-3-yl)glycerol 3-phosphate + L-serine = D-glyceraldehyde 3-phosphate + L-tryptophan + H2O</text>
        <dbReference type="Rhea" id="RHEA:10532"/>
        <dbReference type="ChEBI" id="CHEBI:15377"/>
        <dbReference type="ChEBI" id="CHEBI:33384"/>
        <dbReference type="ChEBI" id="CHEBI:57912"/>
        <dbReference type="ChEBI" id="CHEBI:58866"/>
        <dbReference type="ChEBI" id="CHEBI:59776"/>
        <dbReference type="EC" id="4.2.1.20"/>
    </reaction>
</comment>
<dbReference type="InterPro" id="IPR036052">
    <property type="entry name" value="TrpB-like_PALP_sf"/>
</dbReference>
<dbReference type="InterPro" id="IPR006653">
    <property type="entry name" value="Trp_synth_b_CS"/>
</dbReference>
<dbReference type="Pfam" id="PF00291">
    <property type="entry name" value="PALP"/>
    <property type="match status" value="1"/>
</dbReference>
<keyword evidence="7 11" id="KW-0663">Pyridoxal phosphate</keyword>
<evidence type="ECO:0000256" key="2">
    <source>
        <dbReference type="ARBA" id="ARBA00004733"/>
    </source>
</evidence>
<dbReference type="EC" id="4.2.1.20" evidence="11"/>
<reference evidence="13 14" key="1">
    <citation type="submission" date="2012-02" db="EMBL/GenBank/DDBJ databases">
        <title>Complete genome sequence of Phycisphaera mikurensis NBRC 102666.</title>
        <authorList>
            <person name="Ankai A."/>
            <person name="Hosoyama A."/>
            <person name="Terui Y."/>
            <person name="Sekine M."/>
            <person name="Fukai R."/>
            <person name="Kato Y."/>
            <person name="Nakamura S."/>
            <person name="Yamada-Narita S."/>
            <person name="Kawakoshi A."/>
            <person name="Fukunaga Y."/>
            <person name="Yamazaki S."/>
            <person name="Fujita N."/>
        </authorList>
    </citation>
    <scope>NUCLEOTIDE SEQUENCE [LARGE SCALE GENOMIC DNA]</scope>
    <source>
        <strain evidence="14">NBRC 102666 / KCTC 22515 / FYK2301M01</strain>
    </source>
</reference>
<name>I0IH85_PHYMF</name>
<dbReference type="FunFam" id="3.40.50.1100:FF:000001">
    <property type="entry name" value="Tryptophan synthase beta chain"/>
    <property type="match status" value="1"/>
</dbReference>
<feature type="domain" description="Tryptophan synthase beta chain-like PALP" evidence="12">
    <location>
        <begin position="67"/>
        <end position="394"/>
    </location>
</feature>
<dbReference type="InterPro" id="IPR006654">
    <property type="entry name" value="Trp_synth_beta"/>
</dbReference>
<dbReference type="CDD" id="cd06446">
    <property type="entry name" value="Trp-synth_B"/>
    <property type="match status" value="1"/>
</dbReference>
<comment type="similarity">
    <text evidence="3 11">Belongs to the TrpB family.</text>
</comment>
<dbReference type="GO" id="GO:0004834">
    <property type="term" value="F:tryptophan synthase activity"/>
    <property type="evidence" value="ECO:0007669"/>
    <property type="project" value="UniProtKB-UniRule"/>
</dbReference>
<evidence type="ECO:0000256" key="8">
    <source>
        <dbReference type="ARBA" id="ARBA00023141"/>
    </source>
</evidence>
<evidence type="ECO:0000313" key="14">
    <source>
        <dbReference type="Proteomes" id="UP000007881"/>
    </source>
</evidence>
<dbReference type="OrthoDB" id="9766131at2"/>
<dbReference type="InterPro" id="IPR023026">
    <property type="entry name" value="Trp_synth_beta/beta-like"/>
</dbReference>
<dbReference type="RefSeq" id="WP_014437836.1">
    <property type="nucleotide sequence ID" value="NC_017080.1"/>
</dbReference>
<evidence type="ECO:0000259" key="12">
    <source>
        <dbReference type="Pfam" id="PF00291"/>
    </source>
</evidence>
<feature type="modified residue" description="N6-(pyridoxal phosphate)lysine" evidence="11">
    <location>
        <position position="101"/>
    </location>
</feature>
<dbReference type="HOGENOM" id="CLU_016734_3_1_0"/>
<dbReference type="HAMAP" id="MF_00133">
    <property type="entry name" value="Trp_synth_beta"/>
    <property type="match status" value="1"/>
</dbReference>
<gene>
    <name evidence="11 13" type="primary">trpB</name>
    <name evidence="13" type="ordered locus">PSMK_24640</name>
</gene>
<evidence type="ECO:0000256" key="5">
    <source>
        <dbReference type="ARBA" id="ARBA00022605"/>
    </source>
</evidence>
<comment type="function">
    <text evidence="11">The beta subunit is responsible for the synthesis of L-tryptophan from indole and L-serine.</text>
</comment>
<organism evidence="13 14">
    <name type="scientific">Phycisphaera mikurensis (strain NBRC 102666 / KCTC 22515 / FYK2301M01)</name>
    <dbReference type="NCBI Taxonomy" id="1142394"/>
    <lineage>
        <taxon>Bacteria</taxon>
        <taxon>Pseudomonadati</taxon>
        <taxon>Planctomycetota</taxon>
        <taxon>Phycisphaerae</taxon>
        <taxon>Phycisphaerales</taxon>
        <taxon>Phycisphaeraceae</taxon>
        <taxon>Phycisphaera</taxon>
    </lineage>
</organism>
<dbReference type="PIRSF" id="PIRSF001413">
    <property type="entry name" value="Trp_syn_beta"/>
    <property type="match status" value="1"/>
</dbReference>
<evidence type="ECO:0000256" key="11">
    <source>
        <dbReference type="HAMAP-Rule" id="MF_00133"/>
    </source>
</evidence>
<dbReference type="UniPathway" id="UPA00035">
    <property type="reaction ID" value="UER00044"/>
</dbReference>
<proteinExistence type="inferred from homology"/>
<evidence type="ECO:0000256" key="10">
    <source>
        <dbReference type="ARBA" id="ARBA00049047"/>
    </source>
</evidence>
<keyword evidence="9 11" id="KW-0456">Lyase</keyword>
<dbReference type="AlphaFoldDB" id="I0IH85"/>
<dbReference type="PROSITE" id="PS00168">
    <property type="entry name" value="TRP_SYNTHASE_BETA"/>
    <property type="match status" value="1"/>
</dbReference>
<evidence type="ECO:0000256" key="4">
    <source>
        <dbReference type="ARBA" id="ARBA00011270"/>
    </source>
</evidence>
<dbReference type="PATRIC" id="fig|1142394.8.peg.2544"/>
<evidence type="ECO:0000313" key="13">
    <source>
        <dbReference type="EMBL" id="BAM04623.1"/>
    </source>
</evidence>
<keyword evidence="5 11" id="KW-0028">Amino-acid biosynthesis</keyword>
<dbReference type="GO" id="GO:0005737">
    <property type="term" value="C:cytoplasm"/>
    <property type="evidence" value="ECO:0007669"/>
    <property type="project" value="TreeGrafter"/>
</dbReference>
<keyword evidence="6 11" id="KW-0822">Tryptophan biosynthesis</keyword>
<evidence type="ECO:0000256" key="9">
    <source>
        <dbReference type="ARBA" id="ARBA00023239"/>
    </source>
</evidence>
<keyword evidence="14" id="KW-1185">Reference proteome</keyword>
<evidence type="ECO:0000256" key="3">
    <source>
        <dbReference type="ARBA" id="ARBA00009982"/>
    </source>
</evidence>
<protein>
    <recommendedName>
        <fullName evidence="11">Tryptophan synthase beta chain</fullName>
        <ecNumber evidence="11">4.2.1.20</ecNumber>
    </recommendedName>
</protein>
<dbReference type="SUPFAM" id="SSF53686">
    <property type="entry name" value="Tryptophan synthase beta subunit-like PLP-dependent enzymes"/>
    <property type="match status" value="1"/>
</dbReference>
<keyword evidence="8 11" id="KW-0057">Aromatic amino acid biosynthesis</keyword>
<dbReference type="EMBL" id="AP012338">
    <property type="protein sequence ID" value="BAM04623.1"/>
    <property type="molecule type" value="Genomic_DNA"/>
</dbReference>
<dbReference type="eggNOG" id="COG0133">
    <property type="taxonomic scope" value="Bacteria"/>
</dbReference>
<evidence type="ECO:0000256" key="6">
    <source>
        <dbReference type="ARBA" id="ARBA00022822"/>
    </source>
</evidence>
<dbReference type="STRING" id="1142394.PSMK_24640"/>
<dbReference type="InterPro" id="IPR001926">
    <property type="entry name" value="TrpB-like_PALP"/>
</dbReference>
<accession>I0IH85</accession>
<dbReference type="PANTHER" id="PTHR48077:SF3">
    <property type="entry name" value="TRYPTOPHAN SYNTHASE"/>
    <property type="match status" value="1"/>
</dbReference>
<sequence length="413" mass="43354">MTATATPPISQTRRFPDDRGYFGGYGGVFIPETLHHAVAELAEAYREARADPAFAAQLAELARDYIGRPTPLQFAPRLTAAGGGAQIWLKREDLAHTGAHKINNAIGQCLLALRMGKKRIIAETGAGQHGVATATAAAKFGLPCEVFMGEEDMRRQRPNVLRMRMMGATVTGVGDGSRTLKDATNAALRDWMGSSADTHYIIGSVVGPHPFPMIVRDFQAVIGHESIAACRDQIGRLPDTVVAVVGGGSNASGMFYPFASDPGCDGVALVGVEPGGTGTAPGQHAAALTHGSPGVLHGALSYVMQNSDGQTADVHSVSAGLDYPGIGPEHSCWKDSGRVSYASVTDSEALAAFELICRLEGILPALEPSHALAHVMKLAPTLPADHVVLMNLCGRGDKDLDEVIRLLGHAETA</sequence>
<dbReference type="FunFam" id="3.40.50.1100:FF:000004">
    <property type="entry name" value="Tryptophan synthase beta chain"/>
    <property type="match status" value="1"/>
</dbReference>
<dbReference type="PANTHER" id="PTHR48077">
    <property type="entry name" value="TRYPTOPHAN SYNTHASE-RELATED"/>
    <property type="match status" value="1"/>
</dbReference>